<evidence type="ECO:0000256" key="1">
    <source>
        <dbReference type="SAM" id="MobiDB-lite"/>
    </source>
</evidence>
<reference evidence="2 3" key="1">
    <citation type="submission" date="2015-01" db="EMBL/GenBank/DDBJ databases">
        <title>The Genome Sequence of Cryptococcus gattii CA1873.</title>
        <authorList>
            <consortium name="The Broad Institute Genomics Platform"/>
            <person name="Cuomo C."/>
            <person name="Litvintseva A."/>
            <person name="Chen Y."/>
            <person name="Heitman J."/>
            <person name="Sun S."/>
            <person name="Springer D."/>
            <person name="Dromer F."/>
            <person name="Young S."/>
            <person name="Zeng Q."/>
            <person name="Gargeya S."/>
            <person name="Abouelleil A."/>
            <person name="Alvarado L."/>
            <person name="Chapman S.B."/>
            <person name="Gainer-Dewar J."/>
            <person name="Goldberg J."/>
            <person name="Griggs A."/>
            <person name="Gujja S."/>
            <person name="Hansen M."/>
            <person name="Howarth C."/>
            <person name="Imamovic A."/>
            <person name="Larimer J."/>
            <person name="Murphy C."/>
            <person name="Naylor J."/>
            <person name="Pearson M."/>
            <person name="Priest M."/>
            <person name="Roberts A."/>
            <person name="Saif S."/>
            <person name="Shea T."/>
            <person name="Sykes S."/>
            <person name="Wortman J."/>
            <person name="Nusbaum C."/>
            <person name="Birren B."/>
        </authorList>
    </citation>
    <scope>NUCLEOTIDE SEQUENCE [LARGE SCALE GENOMIC DNA]</scope>
    <source>
        <strain evidence="2 3">CA1873</strain>
    </source>
</reference>
<sequence length="242" mass="27796">MHELDLGVAKILVKYAIEMAQFYGHAIKVDRRFAQIANFGRNDIRAFPQQASCLKELTAHDWECLLKNIPVYAYVTPKFHMLGHLTASIRRLRPLDNFTTAFGESEHRRLKRLYNVTNKTRSGTQQLGLRVQEQRAIVQQHRMIHAMPNVQEDLQRDNLGDPSYDEAFQLAMDKRQPEYIGDSMERALSFPELKSIDGVERGNGGSRKQGSFEQQTDKETKMRAIVPRNDSSNCSDYRPLAA</sequence>
<keyword evidence="3" id="KW-1185">Reference proteome</keyword>
<protein>
    <submittedName>
        <fullName evidence="2">Uncharacterized protein</fullName>
    </submittedName>
</protein>
<name>A0ABR5BI18_CRYGA</name>
<proteinExistence type="predicted"/>
<dbReference type="Proteomes" id="UP000053800">
    <property type="component" value="Unassembled WGS sequence"/>
</dbReference>
<accession>A0ABR5BI18</accession>
<evidence type="ECO:0000313" key="2">
    <source>
        <dbReference type="EMBL" id="KIR68816.1"/>
    </source>
</evidence>
<organism evidence="2 3">
    <name type="scientific">Cryptococcus bacillisporus CA1873</name>
    <dbReference type="NCBI Taxonomy" id="1296111"/>
    <lineage>
        <taxon>Eukaryota</taxon>
        <taxon>Fungi</taxon>
        <taxon>Dikarya</taxon>
        <taxon>Basidiomycota</taxon>
        <taxon>Agaricomycotina</taxon>
        <taxon>Tremellomycetes</taxon>
        <taxon>Tremellales</taxon>
        <taxon>Cryptococcaceae</taxon>
        <taxon>Cryptococcus</taxon>
        <taxon>Cryptococcus gattii species complex</taxon>
    </lineage>
</organism>
<evidence type="ECO:0000313" key="3">
    <source>
        <dbReference type="Proteomes" id="UP000053800"/>
    </source>
</evidence>
<gene>
    <name evidence="2" type="ORF">I314_01241</name>
</gene>
<dbReference type="EMBL" id="KN848890">
    <property type="protein sequence ID" value="KIR68816.1"/>
    <property type="molecule type" value="Genomic_DNA"/>
</dbReference>
<feature type="region of interest" description="Disordered" evidence="1">
    <location>
        <begin position="195"/>
        <end position="242"/>
    </location>
</feature>